<proteinExistence type="predicted"/>
<comment type="caution">
    <text evidence="2">The sequence shown here is derived from an EMBL/GenBank/DDBJ whole genome shotgun (WGS) entry which is preliminary data.</text>
</comment>
<evidence type="ECO:0000313" key="3">
    <source>
        <dbReference type="Proteomes" id="UP000445696"/>
    </source>
</evidence>
<sequence>MSTLLNEKEAALRLGCSIYKLQKDRRIGSPIPFLKIGRSVRYQIEDIDAYMERQRFTSTMEYVGGRDDG</sequence>
<dbReference type="OrthoDB" id="7068969at2"/>
<reference evidence="2 3" key="1">
    <citation type="journal article" date="2014" name="Int. J. Syst. Evol. Microbiol.">
        <title>Sneathiella chungangensis sp. nov., isolated from a marine sand, and emended description of the genus Sneathiella.</title>
        <authorList>
            <person name="Siamphan C."/>
            <person name="Kim H."/>
            <person name="Lee J.S."/>
            <person name="Kim W."/>
        </authorList>
    </citation>
    <scope>NUCLEOTIDE SEQUENCE [LARGE SCALE GENOMIC DNA]</scope>
    <source>
        <strain evidence="2 3">KCTC 32476</strain>
    </source>
</reference>
<dbReference type="EMBL" id="WTVA01000015">
    <property type="protein sequence ID" value="MZR23933.1"/>
    <property type="molecule type" value="Genomic_DNA"/>
</dbReference>
<organism evidence="2 3">
    <name type="scientific">Sneathiella chungangensis</name>
    <dbReference type="NCBI Taxonomy" id="1418234"/>
    <lineage>
        <taxon>Bacteria</taxon>
        <taxon>Pseudomonadati</taxon>
        <taxon>Pseudomonadota</taxon>
        <taxon>Alphaproteobacteria</taxon>
        <taxon>Sneathiellales</taxon>
        <taxon>Sneathiellaceae</taxon>
        <taxon>Sneathiella</taxon>
    </lineage>
</organism>
<dbReference type="SUPFAM" id="SSF46955">
    <property type="entry name" value="Putative DNA-binding domain"/>
    <property type="match status" value="1"/>
</dbReference>
<accession>A0A845MIR9</accession>
<evidence type="ECO:0000259" key="1">
    <source>
        <dbReference type="Pfam" id="PF12728"/>
    </source>
</evidence>
<evidence type="ECO:0000313" key="2">
    <source>
        <dbReference type="EMBL" id="MZR23933.1"/>
    </source>
</evidence>
<feature type="domain" description="Helix-turn-helix" evidence="1">
    <location>
        <begin position="5"/>
        <end position="55"/>
    </location>
</feature>
<dbReference type="Pfam" id="PF12728">
    <property type="entry name" value="HTH_17"/>
    <property type="match status" value="1"/>
</dbReference>
<dbReference type="InterPro" id="IPR009061">
    <property type="entry name" value="DNA-bd_dom_put_sf"/>
</dbReference>
<dbReference type="RefSeq" id="WP_161340377.1">
    <property type="nucleotide sequence ID" value="NZ_JBHSDG010000003.1"/>
</dbReference>
<name>A0A845MIR9_9PROT</name>
<protein>
    <submittedName>
        <fullName evidence="2">Helix-turn-helix domain-containing protein</fullName>
    </submittedName>
</protein>
<keyword evidence="3" id="KW-1185">Reference proteome</keyword>
<dbReference type="InterPro" id="IPR041657">
    <property type="entry name" value="HTH_17"/>
</dbReference>
<gene>
    <name evidence="2" type="ORF">GQF03_16480</name>
</gene>
<dbReference type="AlphaFoldDB" id="A0A845MIR9"/>
<dbReference type="Proteomes" id="UP000445696">
    <property type="component" value="Unassembled WGS sequence"/>
</dbReference>